<dbReference type="PANTHER" id="PTHR36966">
    <property type="entry name" value="REP-ASSOCIATED TYROSINE TRANSPOSASE"/>
    <property type="match status" value="1"/>
</dbReference>
<name>A0ABY3CDA1_9GAMM</name>
<dbReference type="RefSeq" id="WP_127030795.1">
    <property type="nucleotide sequence ID" value="NZ_RYFG02000036.1"/>
</dbReference>
<dbReference type="InterPro" id="IPR002686">
    <property type="entry name" value="Transposase_17"/>
</dbReference>
<proteinExistence type="predicted"/>
<dbReference type="Proteomes" id="UP000733744">
    <property type="component" value="Unassembled WGS sequence"/>
</dbReference>
<dbReference type="NCBIfam" id="NF047646">
    <property type="entry name" value="REP_Tyr_transpos"/>
    <property type="match status" value="1"/>
</dbReference>
<dbReference type="SMART" id="SM01321">
    <property type="entry name" value="Y1_Tnp"/>
    <property type="match status" value="1"/>
</dbReference>
<dbReference type="SUPFAM" id="SSF143422">
    <property type="entry name" value="Transposase IS200-like"/>
    <property type="match status" value="1"/>
</dbReference>
<evidence type="ECO:0000259" key="1">
    <source>
        <dbReference type="SMART" id="SM01321"/>
    </source>
</evidence>
<evidence type="ECO:0000313" key="3">
    <source>
        <dbReference type="Proteomes" id="UP000733744"/>
    </source>
</evidence>
<dbReference type="PANTHER" id="PTHR36966:SF1">
    <property type="entry name" value="REP-ASSOCIATED TYROSINE TRANSPOSASE"/>
    <property type="match status" value="1"/>
</dbReference>
<dbReference type="InterPro" id="IPR052715">
    <property type="entry name" value="RAYT_transposase"/>
</dbReference>
<keyword evidence="3" id="KW-1185">Reference proteome</keyword>
<feature type="domain" description="Transposase IS200-like" evidence="1">
    <location>
        <begin position="9"/>
        <end position="137"/>
    </location>
</feature>
<sequence length="182" mass="21956">MSNYRRVYVPGGLYFFTVKTFRNQHFLTDDDVRAALREGIEFTRQSKPFDIVAWVLLPNHIHCIWRLPPGDADFSARWSIIKRTVTQNCGERLNRPEWLTARLRQRQQGTLWQHRYWDHLIRDEDDFNRHMDYIHWNPVKHGFAVKVADWPYSSFHRLVRSGWYAENWGEDIALDESFEFGE</sequence>
<dbReference type="InterPro" id="IPR036515">
    <property type="entry name" value="Transposase_17_sf"/>
</dbReference>
<reference evidence="2 3" key="1">
    <citation type="journal article" date="2019" name="Antonie Van Leeuwenhoek">
        <title>Description of 'Ca. Methylobacter oryzae' KRF1, a novel species from the environmentally important Methylobacter clade 2.</title>
        <authorList>
            <person name="Khatri K."/>
            <person name="Mohite J.A."/>
            <person name="Pandit P.S."/>
            <person name="Bahulikar R."/>
            <person name="Rahalkar M.C."/>
        </authorList>
    </citation>
    <scope>NUCLEOTIDE SEQUENCE [LARGE SCALE GENOMIC DNA]</scope>
    <source>
        <strain evidence="2 3">KRF1</strain>
    </source>
</reference>
<comment type="caution">
    <text evidence="2">The sequence shown here is derived from an EMBL/GenBank/DDBJ whole genome shotgun (WGS) entry which is preliminary data.</text>
</comment>
<protein>
    <submittedName>
        <fullName evidence="2">Transposase</fullName>
    </submittedName>
</protein>
<accession>A0ABY3CDA1</accession>
<organism evidence="2 3">
    <name type="scientific">Candidatus Methylobacter oryzae</name>
    <dbReference type="NCBI Taxonomy" id="2497749"/>
    <lineage>
        <taxon>Bacteria</taxon>
        <taxon>Pseudomonadati</taxon>
        <taxon>Pseudomonadota</taxon>
        <taxon>Gammaproteobacteria</taxon>
        <taxon>Methylococcales</taxon>
        <taxon>Methylococcaceae</taxon>
        <taxon>Methylobacter</taxon>
    </lineage>
</organism>
<evidence type="ECO:0000313" key="2">
    <source>
        <dbReference type="EMBL" id="TRX00169.1"/>
    </source>
</evidence>
<dbReference type="Gene3D" id="3.30.70.1290">
    <property type="entry name" value="Transposase IS200-like"/>
    <property type="match status" value="1"/>
</dbReference>
<gene>
    <name evidence="2" type="ORF">EKO24_006240</name>
</gene>
<dbReference type="EMBL" id="RYFG02000036">
    <property type="protein sequence ID" value="TRX00169.1"/>
    <property type="molecule type" value="Genomic_DNA"/>
</dbReference>
<dbReference type="Pfam" id="PF01797">
    <property type="entry name" value="Y1_Tnp"/>
    <property type="match status" value="1"/>
</dbReference>